<evidence type="ECO:0008006" key="3">
    <source>
        <dbReference type="Google" id="ProtNLM"/>
    </source>
</evidence>
<comment type="caution">
    <text evidence="1">The sequence shown here is derived from an EMBL/GenBank/DDBJ whole genome shotgun (WGS) entry which is preliminary data.</text>
</comment>
<dbReference type="EMBL" id="JALDYZ010000002">
    <property type="protein sequence ID" value="MDI7921419.1"/>
    <property type="molecule type" value="Genomic_DNA"/>
</dbReference>
<dbReference type="AlphaFoldDB" id="A0AAE3U2V3"/>
<evidence type="ECO:0000313" key="1">
    <source>
        <dbReference type="EMBL" id="MDI7921419.1"/>
    </source>
</evidence>
<proteinExistence type="predicted"/>
<gene>
    <name evidence="1" type="ORF">MRS75_04890</name>
</gene>
<dbReference type="Gene3D" id="1.10.530.10">
    <property type="match status" value="1"/>
</dbReference>
<name>A0AAE3U2V3_9HYPH</name>
<organism evidence="1 2">
    <name type="scientific">Ferirhizobium litorale</name>
    <dbReference type="NCBI Taxonomy" id="2927786"/>
    <lineage>
        <taxon>Bacteria</taxon>
        <taxon>Pseudomonadati</taxon>
        <taxon>Pseudomonadota</taxon>
        <taxon>Alphaproteobacteria</taxon>
        <taxon>Hyphomicrobiales</taxon>
        <taxon>Rhizobiaceae</taxon>
        <taxon>Ferirhizobium</taxon>
    </lineage>
</organism>
<dbReference type="InterPro" id="IPR023346">
    <property type="entry name" value="Lysozyme-like_dom_sf"/>
</dbReference>
<reference evidence="1" key="1">
    <citation type="submission" date="2022-03" db="EMBL/GenBank/DDBJ databases">
        <title>Fererhizobium litorale gen. nov., sp. nov., isolated from sandy sediments of the Sea of Japan seashore.</title>
        <authorList>
            <person name="Romanenko L."/>
            <person name="Kurilenko V."/>
            <person name="Otstavnykh N."/>
            <person name="Svetashev V."/>
            <person name="Tekutyeva L."/>
            <person name="Isaeva M."/>
            <person name="Mikhailov V."/>
        </authorList>
    </citation>
    <scope>NUCLEOTIDE SEQUENCE</scope>
    <source>
        <strain evidence="1">KMM 9576</strain>
    </source>
</reference>
<keyword evidence="2" id="KW-1185">Reference proteome</keyword>
<dbReference type="RefSeq" id="WP_311794261.1">
    <property type="nucleotide sequence ID" value="NZ_JALDYZ010000002.1"/>
</dbReference>
<sequence length="203" mass="22883">MIDRRAFFHHLRARLHPNGLRQSQVDGYGAIVDAWEARQGDCDLRWLAYMLATAFHESAATMQPVRETLAGTDAEAMVRLERAFAAGRLKGVARPYWRPDAEGRSWLGRGLVQITHRENYERMAEVTGVDLVRHPERAMEMDVAVVILIEGMRRGSFTGRRLDEFFSQTGADWLNARRIVNGLDRAGLIAGYGKTFLGALLKA</sequence>
<dbReference type="SUPFAM" id="SSF53955">
    <property type="entry name" value="Lysozyme-like"/>
    <property type="match status" value="1"/>
</dbReference>
<accession>A0AAE3U2V3</accession>
<protein>
    <recommendedName>
        <fullName evidence="3">Chitinase class I</fullName>
    </recommendedName>
</protein>
<dbReference type="Proteomes" id="UP001161580">
    <property type="component" value="Unassembled WGS sequence"/>
</dbReference>
<evidence type="ECO:0000313" key="2">
    <source>
        <dbReference type="Proteomes" id="UP001161580"/>
    </source>
</evidence>